<dbReference type="InterPro" id="IPR052969">
    <property type="entry name" value="Thr-specific_kinase-like"/>
</dbReference>
<keyword evidence="3" id="KW-0418">Kinase</keyword>
<dbReference type="Pfam" id="PF00092">
    <property type="entry name" value="VWA"/>
    <property type="match status" value="1"/>
</dbReference>
<gene>
    <name evidence="3" type="primary">ppkA</name>
    <name evidence="3" type="ORF">XBKQ1_320017</name>
</gene>
<protein>
    <submittedName>
        <fullName evidence="3">Serine/threonine protein kinase</fullName>
    </submittedName>
</protein>
<name>A0A077PA23_XENBV</name>
<accession>A0A077PA23</accession>
<dbReference type="SUPFAM" id="SSF53300">
    <property type="entry name" value="vWA-like"/>
    <property type="match status" value="1"/>
</dbReference>
<dbReference type="GO" id="GO:0005737">
    <property type="term" value="C:cytoplasm"/>
    <property type="evidence" value="ECO:0007669"/>
    <property type="project" value="TreeGrafter"/>
</dbReference>
<feature type="chain" id="PRO_5001722151" evidence="1">
    <location>
        <begin position="25"/>
        <end position="663"/>
    </location>
</feature>
<feature type="signal peptide" evidence="1">
    <location>
        <begin position="1"/>
        <end position="24"/>
    </location>
</feature>
<dbReference type="PANTHER" id="PTHR47763:SF1">
    <property type="entry name" value="DUF659 DOMAIN-CONTAINING PROTEIN"/>
    <property type="match status" value="1"/>
</dbReference>
<dbReference type="InterPro" id="IPR036465">
    <property type="entry name" value="vWFA_dom_sf"/>
</dbReference>
<dbReference type="CDD" id="cd00198">
    <property type="entry name" value="vWFA"/>
    <property type="match status" value="1"/>
</dbReference>
<dbReference type="RefSeq" id="WP_038243679.1">
    <property type="nucleotide sequence ID" value="NZ_CAWLZI010000030.1"/>
</dbReference>
<evidence type="ECO:0000313" key="3">
    <source>
        <dbReference type="EMBL" id="CDH21235.1"/>
    </source>
</evidence>
<dbReference type="GO" id="GO:0004674">
    <property type="term" value="F:protein serine/threonine kinase activity"/>
    <property type="evidence" value="ECO:0007669"/>
    <property type="project" value="UniProtKB-KW"/>
</dbReference>
<comment type="caution">
    <text evidence="3">The sequence shown here is derived from an EMBL/GenBank/DDBJ whole genome shotgun (WGS) entry which is preliminary data.</text>
</comment>
<feature type="domain" description="VWFA" evidence="2">
    <location>
        <begin position="231"/>
        <end position="440"/>
    </location>
</feature>
<keyword evidence="3" id="KW-0723">Serine/threonine-protein kinase</keyword>
<proteinExistence type="predicted"/>
<dbReference type="PROSITE" id="PS50234">
    <property type="entry name" value="VWFA"/>
    <property type="match status" value="1"/>
</dbReference>
<evidence type="ECO:0000313" key="4">
    <source>
        <dbReference type="Proteomes" id="UP000028500"/>
    </source>
</evidence>
<dbReference type="InterPro" id="IPR002035">
    <property type="entry name" value="VWF_A"/>
</dbReference>
<dbReference type="Gene3D" id="3.40.50.410">
    <property type="entry name" value="von Willebrand factor, type A domain"/>
    <property type="match status" value="1"/>
</dbReference>
<keyword evidence="4" id="KW-1185">Reference proteome</keyword>
<evidence type="ECO:0000259" key="2">
    <source>
        <dbReference type="PROSITE" id="PS50234"/>
    </source>
</evidence>
<organism evidence="3 4">
    <name type="scientific">Xenorhabdus bovienii str. kraussei Quebec</name>
    <dbReference type="NCBI Taxonomy" id="1398203"/>
    <lineage>
        <taxon>Bacteria</taxon>
        <taxon>Pseudomonadati</taxon>
        <taxon>Pseudomonadota</taxon>
        <taxon>Gammaproteobacteria</taxon>
        <taxon>Enterobacterales</taxon>
        <taxon>Morganellaceae</taxon>
        <taxon>Xenorhabdus</taxon>
    </lineage>
</organism>
<sequence>MKHLNWLKAVFPALALMASAGALAAQKPLLQEGKQTLYQRVLTYPGCELSAKVGEKGKIQPAFSRFYVYQRQKQGNEEWLWVGPDSYGNSRGWMKANCSVDWKMQLTLAFTNPSGRNPMLFFRDKTDVEKILNNAKPATQLQPLLNDLKAGKSVPSVLAREPDYMIDQQKNFYLLPVLGSDDIFTDTGYQVRVLNVASVSEAGKTASVLSGKNASTSPDKEKNMMKGFSASVVFVIDSTISMGPYIDRTKQAIEKIYQRIEKENLLGQVKFGLVAYRSNVAAVPGLEYDSKMYVDPNTVKDGKDFLAKVRDLKQATVSSSKVNEDAYAGVMTALDKVDWTKFGARYVILVTDAGALEGDDKLSSTQLDATQVRLEATYRGVALYALHLKTPSGHKNHASAENQYRDLTLNAFLHKPLYYPINSGDVNSFGTIVDNLANAITSQIKTAWRGEETVGSALGANESYMGKKAELSKEPLLHDAALLGHAMRLAYLGDKQGTQAPPVFKSWISDRDLVHQNIPATEVKVLLTKSELSDLSEVMKKVVNAANEGLISPDDMFASLRSLAATMGNDPKQAKNKQATKLGEMGLLGEYIEGLPYLSEVLSLDEETWKSWDGLEQERFIRRLNTKLNYYQRYNEDVDRWISLAPDSDPRDNVYPVPLENLP</sequence>
<reference evidence="3" key="1">
    <citation type="submission" date="2013-07" db="EMBL/GenBank/DDBJ databases">
        <title>Sub-species coevolution in mutualistic symbiosis.</title>
        <authorList>
            <person name="Murfin K."/>
            <person name="Klassen J."/>
            <person name="Lee M."/>
            <person name="Forst S."/>
            <person name="Stock P."/>
            <person name="Goodrich-Blair H."/>
        </authorList>
    </citation>
    <scope>NUCLEOTIDE SEQUENCE [LARGE SCALE GENOMIC DNA]</scope>
    <source>
        <strain evidence="3">Kraussei Quebec</strain>
    </source>
</reference>
<dbReference type="PANTHER" id="PTHR47763">
    <property type="entry name" value="ALPHA-PROTEIN KINASE VWKA"/>
    <property type="match status" value="1"/>
</dbReference>
<dbReference type="HOGENOM" id="CLU_404175_0_0_6"/>
<evidence type="ECO:0000256" key="1">
    <source>
        <dbReference type="SAM" id="SignalP"/>
    </source>
</evidence>
<dbReference type="SMART" id="SM00327">
    <property type="entry name" value="VWA"/>
    <property type="match status" value="1"/>
</dbReference>
<dbReference type="AlphaFoldDB" id="A0A077PA23"/>
<keyword evidence="1" id="KW-0732">Signal</keyword>
<dbReference type="Proteomes" id="UP000028500">
    <property type="component" value="Unassembled WGS sequence"/>
</dbReference>
<keyword evidence="3" id="KW-0808">Transferase</keyword>
<dbReference type="OrthoDB" id="9801841at2"/>
<dbReference type="EMBL" id="CBSY010000220">
    <property type="protein sequence ID" value="CDH21235.1"/>
    <property type="molecule type" value="Genomic_DNA"/>
</dbReference>